<feature type="region of interest" description="Disordered" evidence="1">
    <location>
        <begin position="1"/>
        <end position="26"/>
    </location>
</feature>
<name>A0AAV7RD07_PLEWA</name>
<comment type="caution">
    <text evidence="2">The sequence shown here is derived from an EMBL/GenBank/DDBJ whole genome shotgun (WGS) entry which is preliminary data.</text>
</comment>
<feature type="region of interest" description="Disordered" evidence="1">
    <location>
        <begin position="38"/>
        <end position="112"/>
    </location>
</feature>
<sequence length="112" mass="12414">MMQEQRLKMGHFPGPPGGTAKSASPRSLYDFWIKNRKGENAEKHEEEDARRTKGAQEGAGGKTTEKNQESRGKVTSKKPERVEESNGKKGDDRHATPATFQEEPGCPRYGPS</sequence>
<dbReference type="EMBL" id="JANPWB010000009">
    <property type="protein sequence ID" value="KAJ1150174.1"/>
    <property type="molecule type" value="Genomic_DNA"/>
</dbReference>
<dbReference type="AlphaFoldDB" id="A0AAV7RD07"/>
<proteinExistence type="predicted"/>
<evidence type="ECO:0000313" key="2">
    <source>
        <dbReference type="EMBL" id="KAJ1150174.1"/>
    </source>
</evidence>
<evidence type="ECO:0000256" key="1">
    <source>
        <dbReference type="SAM" id="MobiDB-lite"/>
    </source>
</evidence>
<gene>
    <name evidence="2" type="ORF">NDU88_002970</name>
</gene>
<protein>
    <submittedName>
        <fullName evidence="2">Uncharacterized protein</fullName>
    </submittedName>
</protein>
<dbReference type="Proteomes" id="UP001066276">
    <property type="component" value="Chromosome 5"/>
</dbReference>
<reference evidence="2" key="1">
    <citation type="journal article" date="2022" name="bioRxiv">
        <title>Sequencing and chromosome-scale assembly of the giantPleurodeles waltlgenome.</title>
        <authorList>
            <person name="Brown T."/>
            <person name="Elewa A."/>
            <person name="Iarovenko S."/>
            <person name="Subramanian E."/>
            <person name="Araus A.J."/>
            <person name="Petzold A."/>
            <person name="Susuki M."/>
            <person name="Suzuki K.-i.T."/>
            <person name="Hayashi T."/>
            <person name="Toyoda A."/>
            <person name="Oliveira C."/>
            <person name="Osipova E."/>
            <person name="Leigh N.D."/>
            <person name="Simon A."/>
            <person name="Yun M.H."/>
        </authorList>
    </citation>
    <scope>NUCLEOTIDE SEQUENCE</scope>
    <source>
        <strain evidence="2">20211129_DDA</strain>
        <tissue evidence="2">Liver</tissue>
    </source>
</reference>
<accession>A0AAV7RD07</accession>
<evidence type="ECO:0000313" key="3">
    <source>
        <dbReference type="Proteomes" id="UP001066276"/>
    </source>
</evidence>
<organism evidence="2 3">
    <name type="scientific">Pleurodeles waltl</name>
    <name type="common">Iberian ribbed newt</name>
    <dbReference type="NCBI Taxonomy" id="8319"/>
    <lineage>
        <taxon>Eukaryota</taxon>
        <taxon>Metazoa</taxon>
        <taxon>Chordata</taxon>
        <taxon>Craniata</taxon>
        <taxon>Vertebrata</taxon>
        <taxon>Euteleostomi</taxon>
        <taxon>Amphibia</taxon>
        <taxon>Batrachia</taxon>
        <taxon>Caudata</taxon>
        <taxon>Salamandroidea</taxon>
        <taxon>Salamandridae</taxon>
        <taxon>Pleurodelinae</taxon>
        <taxon>Pleurodeles</taxon>
    </lineage>
</organism>
<keyword evidence="3" id="KW-1185">Reference proteome</keyword>
<feature type="compositionally biased region" description="Basic and acidic residues" evidence="1">
    <location>
        <begin position="38"/>
        <end position="51"/>
    </location>
</feature>
<feature type="compositionally biased region" description="Basic and acidic residues" evidence="1">
    <location>
        <begin position="63"/>
        <end position="95"/>
    </location>
</feature>